<evidence type="ECO:0000256" key="3">
    <source>
        <dbReference type="RuleBase" id="RU000389"/>
    </source>
</evidence>
<organism evidence="5 6">
    <name type="scientific">Stenotrophomonas cyclobalanopsidis</name>
    <dbReference type="NCBI Taxonomy" id="2771362"/>
    <lineage>
        <taxon>Bacteria</taxon>
        <taxon>Pseudomonadati</taxon>
        <taxon>Pseudomonadota</taxon>
        <taxon>Gammaproteobacteria</taxon>
        <taxon>Lysobacterales</taxon>
        <taxon>Lysobacteraceae</taxon>
        <taxon>Stenotrophomonas</taxon>
    </lineage>
</organism>
<evidence type="ECO:0000256" key="2">
    <source>
        <dbReference type="ARBA" id="ARBA00022481"/>
    </source>
</evidence>
<dbReference type="PROSITE" id="PS00409">
    <property type="entry name" value="PROKAR_NTER_METHYL"/>
    <property type="match status" value="1"/>
</dbReference>
<keyword evidence="6" id="KW-1185">Reference proteome</keyword>
<keyword evidence="3" id="KW-0281">Fimbrium</keyword>
<dbReference type="Pfam" id="PF07963">
    <property type="entry name" value="N_methyl"/>
    <property type="match status" value="1"/>
</dbReference>
<accession>A0ABQ6SXV3</accession>
<comment type="similarity">
    <text evidence="1 3">Belongs to the N-Me-Phe pilin family.</text>
</comment>
<dbReference type="InterPro" id="IPR045584">
    <property type="entry name" value="Pilin-like"/>
</dbReference>
<evidence type="ECO:0000313" key="5">
    <source>
        <dbReference type="EMBL" id="KAA8995113.1"/>
    </source>
</evidence>
<dbReference type="NCBIfam" id="TIGR02532">
    <property type="entry name" value="IV_pilin_GFxxxE"/>
    <property type="match status" value="1"/>
</dbReference>
<evidence type="ECO:0000313" key="6">
    <source>
        <dbReference type="Proteomes" id="UP000326367"/>
    </source>
</evidence>
<dbReference type="SUPFAM" id="SSF54523">
    <property type="entry name" value="Pili subunits"/>
    <property type="match status" value="1"/>
</dbReference>
<dbReference type="InterPro" id="IPR001082">
    <property type="entry name" value="Pilin"/>
</dbReference>
<protein>
    <submittedName>
        <fullName evidence="5">Pilin</fullName>
    </submittedName>
</protein>
<dbReference type="RefSeq" id="WP_150455557.1">
    <property type="nucleotide sequence ID" value="NZ_VYKI01000025.1"/>
</dbReference>
<reference evidence="5 6" key="1">
    <citation type="journal article" date="2020" name="Antonie Van Leeuwenhoek">
        <title>Stenotrophomonas cyclobalanopsidis sp. nov., isolated from the leaf spot disease of Cyclobalanopsis patelliformis.</title>
        <authorList>
            <person name="Bian D.R."/>
            <person name="Xue H."/>
            <person name="Piao C.G."/>
            <person name="Li Y."/>
        </authorList>
    </citation>
    <scope>NUCLEOTIDE SEQUENCE [LARGE SCALE GENOMIC DNA]</scope>
    <source>
        <strain evidence="5 6">TPQG1-4</strain>
    </source>
</reference>
<keyword evidence="4" id="KW-1133">Transmembrane helix</keyword>
<dbReference type="Gene3D" id="3.30.700.10">
    <property type="entry name" value="Glycoprotein, Type 4 Pilin"/>
    <property type="match status" value="1"/>
</dbReference>
<proteinExistence type="inferred from homology"/>
<feature type="transmembrane region" description="Helical" evidence="4">
    <location>
        <begin position="20"/>
        <end position="41"/>
    </location>
</feature>
<dbReference type="EMBL" id="VYKI01000025">
    <property type="protein sequence ID" value="KAA8995113.1"/>
    <property type="molecule type" value="Genomic_DNA"/>
</dbReference>
<comment type="caution">
    <text evidence="5">The sequence shown here is derived from an EMBL/GenBank/DDBJ whole genome shotgun (WGS) entry which is preliminary data.</text>
</comment>
<keyword evidence="2" id="KW-0488">Methylation</keyword>
<dbReference type="Pfam" id="PF00114">
    <property type="entry name" value="Pilin"/>
    <property type="match status" value="1"/>
</dbReference>
<keyword evidence="4" id="KW-0472">Membrane</keyword>
<dbReference type="Proteomes" id="UP000326367">
    <property type="component" value="Unassembled WGS sequence"/>
</dbReference>
<evidence type="ECO:0000256" key="1">
    <source>
        <dbReference type="ARBA" id="ARBA00005233"/>
    </source>
</evidence>
<gene>
    <name evidence="5" type="ORF">FJU31_15655</name>
</gene>
<evidence type="ECO:0000256" key="4">
    <source>
        <dbReference type="SAM" id="Phobius"/>
    </source>
</evidence>
<keyword evidence="4" id="KW-0812">Transmembrane</keyword>
<name>A0ABQ6SXV3_9GAMM</name>
<dbReference type="InterPro" id="IPR012902">
    <property type="entry name" value="N_methyl_site"/>
</dbReference>
<sequence length="157" mass="17283">MYISVPPASYPPAKAIRNHGFTLIELMVVVAIISILGMIALPQYQRFATKAKLSGALSELASGKAGVETFISEGWDTDDTSVPMPEKFGLPQTGAHCQSFEISRTSDTLHIKCNIRPDKHLRRVHLSLERSTAPSGWKCRASLGIDETLLPESCRRF</sequence>